<reference evidence="1" key="1">
    <citation type="journal article" date="2024" name="Environ. Microbiol. Rep.">
        <title>Hiding in plain sight: The discovery of complete genomes of 11 hypothetical spindle-shaped viruses that putatively infect mesophilic ammonia-oxidizing archaea.</title>
        <authorList>
            <person name="Ni Y."/>
            <person name="Xu T."/>
            <person name="Yan S."/>
            <person name="Chen L."/>
            <person name="Wang Y."/>
        </authorList>
    </citation>
    <scope>NUCLEOTIDE SEQUENCE</scope>
    <source>
        <strain evidence="1">NBC1</strain>
    </source>
</reference>
<sequence>MFFICHNCGVFVNKEKGKARHSDNECIFTVRID</sequence>
<organism evidence="1">
    <name type="scientific">Nitrosopumilaceae spindle-shaped virus</name>
    <dbReference type="NCBI Taxonomy" id="3065433"/>
    <lineage>
        <taxon>Viruses</taxon>
    </lineage>
</organism>
<name>A0AAT9J7B4_9VIRU</name>
<protein>
    <submittedName>
        <fullName evidence="1">ORF53</fullName>
    </submittedName>
</protein>
<dbReference type="EMBL" id="BK067786">
    <property type="protein sequence ID" value="DBA51911.1"/>
    <property type="molecule type" value="Genomic_DNA"/>
</dbReference>
<proteinExistence type="predicted"/>
<evidence type="ECO:0000313" key="1">
    <source>
        <dbReference type="EMBL" id="DBA51911.1"/>
    </source>
</evidence>
<accession>A0AAT9J7B4</accession>
<reference evidence="1" key="2">
    <citation type="submission" date="2024-03" db="EMBL/GenBank/DDBJ databases">
        <authorList>
            <person name="Ni Y."/>
            <person name="Xu T."/>
            <person name="Yan S."/>
            <person name="Chen L."/>
            <person name="Wang Y."/>
        </authorList>
    </citation>
    <scope>NUCLEOTIDE SEQUENCE</scope>
    <source>
        <strain evidence="1">NBC1</strain>
    </source>
</reference>